<feature type="transmembrane region" description="Helical" evidence="6">
    <location>
        <begin position="927"/>
        <end position="947"/>
    </location>
</feature>
<name>A0A9W7C374_9STRA</name>
<evidence type="ECO:0000313" key="9">
    <source>
        <dbReference type="Proteomes" id="UP001165122"/>
    </source>
</evidence>
<evidence type="ECO:0000256" key="1">
    <source>
        <dbReference type="ARBA" id="ARBA00004141"/>
    </source>
</evidence>
<feature type="region of interest" description="Disordered" evidence="5">
    <location>
        <begin position="1376"/>
        <end position="1435"/>
    </location>
</feature>
<feature type="compositionally biased region" description="Acidic residues" evidence="5">
    <location>
        <begin position="493"/>
        <end position="506"/>
    </location>
</feature>
<dbReference type="GO" id="GO:0016020">
    <property type="term" value="C:membrane"/>
    <property type="evidence" value="ECO:0007669"/>
    <property type="project" value="UniProtKB-SubCell"/>
</dbReference>
<gene>
    <name evidence="8" type="ORF">TrLO_g3831</name>
</gene>
<dbReference type="Proteomes" id="UP001165122">
    <property type="component" value="Unassembled WGS sequence"/>
</dbReference>
<keyword evidence="2 6" id="KW-0812">Transmembrane</keyword>
<evidence type="ECO:0000256" key="6">
    <source>
        <dbReference type="SAM" id="Phobius"/>
    </source>
</evidence>
<evidence type="ECO:0000256" key="5">
    <source>
        <dbReference type="SAM" id="MobiDB-lite"/>
    </source>
</evidence>
<evidence type="ECO:0000256" key="2">
    <source>
        <dbReference type="ARBA" id="ARBA00022692"/>
    </source>
</evidence>
<protein>
    <recommendedName>
        <fullName evidence="7">Polycystin cation channel PKD1/PKD2 domain-containing protein</fullName>
    </recommendedName>
</protein>
<evidence type="ECO:0000259" key="7">
    <source>
        <dbReference type="Pfam" id="PF08016"/>
    </source>
</evidence>
<feature type="compositionally biased region" description="Low complexity" evidence="5">
    <location>
        <begin position="17"/>
        <end position="31"/>
    </location>
</feature>
<reference evidence="9" key="1">
    <citation type="journal article" date="2023" name="Commun. Biol.">
        <title>Genome analysis of Parmales, the sister group of diatoms, reveals the evolutionary specialization of diatoms from phago-mixotrophs to photoautotrophs.</title>
        <authorList>
            <person name="Ban H."/>
            <person name="Sato S."/>
            <person name="Yoshikawa S."/>
            <person name="Yamada K."/>
            <person name="Nakamura Y."/>
            <person name="Ichinomiya M."/>
            <person name="Sato N."/>
            <person name="Blanc-Mathieu R."/>
            <person name="Endo H."/>
            <person name="Kuwata A."/>
            <person name="Ogata H."/>
        </authorList>
    </citation>
    <scope>NUCLEOTIDE SEQUENCE [LARGE SCALE GENOMIC DNA]</scope>
    <source>
        <strain evidence="9">NIES 3700</strain>
    </source>
</reference>
<comment type="caution">
    <text evidence="8">The sequence shown here is derived from an EMBL/GenBank/DDBJ whole genome shotgun (WGS) entry which is preliminary data.</text>
</comment>
<feature type="compositionally biased region" description="Acidic residues" evidence="5">
    <location>
        <begin position="1410"/>
        <end position="1435"/>
    </location>
</feature>
<dbReference type="PANTHER" id="PTHR10877">
    <property type="entry name" value="POLYCYSTIN FAMILY MEMBER"/>
    <property type="match status" value="1"/>
</dbReference>
<sequence>MNNGSIAAAVSHKRRNSSSSSNSDSSLELLDLDNPIPTSNKTYVDVVIPVEKGIIGNEVFQERPSVLGYTPGASSVSKLTPSLQPIPITLRPQHSKHMKKKKIQVLEAIKDATDITTHRKGEYADLCGFLVYMFLFLVIVILQQRAADVYAIGSTHVDFLFSEESGTVSWNDGRVLTKVQDLNTLTSWLENTIVDGVFVDPVCGDGLCEQPQEFASVFEGRAGCSADCGTFLNTTKTYVEFHVDEQAYTDITSTGVEDVSWNICWTSVGVCYYANPKQLFTQEQLDAAIEAQNAAASVTATVANVTGVSSNNTNSTSSSTATSPTYDTYKFELDLVDGEWELEFSTVLIPGRIYTIENKVVYTPVVNSTNFTTTTTSRIQFLSNWSRCGSEWDQDLYPFTPRPSVLSTDVNSEGDQCPFGYNPDEGGGDYCDGVEDCDGHCIRNSLCWENFGMECADWAIEVVTNKQCDDDTPNFNCREWSFDGGACGGGEFGGDEEEEEEEEEEYTAPTDDGYGAYDGDDEGRRLQDGFGNGNDGDDDGSDAQYPWFSYDFISEKCPCDQYDAILNGADCCWDECNVEGCYWGLGFCENTVEMWLECAPGCPAFLLGDDTCHEWCNNAACQMDRGDCCVPAELVQPFQLYRYGSEYAEVLPDTSIPLQRFVGRRNRLIAGILVTQNRMKNGVCVGERSTLLPPEWNAKRFFDSEIVKRFLGRGDQSTTTNSNSASSSGGFKYGSIYDSCITGELSAENYGVDPVFLPAAALYDRKLKAAEIYDTKKDANEINSGGLPYGFHYFDAGSSLFDGFQAFFDINFSNARAKAVFQYLIQGFYFDMQTKDVQINFVTVNGHTSSFTLNTINFEFEESGTISMKHSINSFSSEVYATSDDFVRMCMELLFIVLSLVNLGTELSEIVVAKIETGHFRTYFKSFWNYVDLANLLLFFYSAWFWVQFVRALGVYAPRERWEVLESLDSEGNFLSLDEDESLEMIGFLEDTANLVLIRSRQNFINGVALLLLIMRLLKNLDFQPRLGLVTRTLSNAVVNLSHFILVFGLIFFSYSVMGHLAFGGELEKFHTLMLSMHTCFSILFGDIDLTNDFVNSDNVQIGFVFFYSYMAIVFFVLLNILLAILVDAYMDVKTQAEDSKTMISEICDVLSNGVSLLDFRGKRGKYRTSEIHQFAVRLLLMIEKEKEAATTSRIMPQSSKKYMVKDRDESKQFFEEGAKVGKFKVTKKVHAGKAQLVELIKEQIGTLRKPGAKANVDAKSAKYLDDAVIDEMAVSILRIYGKEKDADEEDINDAELVLAETQEMFVQATMAQKKAMNDVKMQIGSEIKEMNRNKFKMAINKEKLKLKLKTPVKPGEGEGDKMASLFSMMSSMAKENKKTQEVLAGGGGGSGGGRGRRRGERETSTNDTESSEEESETESDDEDGNGSSGSEEEE</sequence>
<keyword evidence="3 6" id="KW-1133">Transmembrane helix</keyword>
<feature type="region of interest" description="Disordered" evidence="5">
    <location>
        <begin position="488"/>
        <end position="520"/>
    </location>
</feature>
<comment type="subcellular location">
    <subcellularLocation>
        <location evidence="1">Membrane</location>
        <topology evidence="1">Multi-pass membrane protein</topology>
    </subcellularLocation>
</comment>
<dbReference type="InterPro" id="IPR013122">
    <property type="entry name" value="PKD1_2_channel"/>
</dbReference>
<feature type="transmembrane region" description="Helical" evidence="6">
    <location>
        <begin position="1102"/>
        <end position="1127"/>
    </location>
</feature>
<feature type="region of interest" description="Disordered" evidence="5">
    <location>
        <begin position="1"/>
        <end position="31"/>
    </location>
</feature>
<dbReference type="Gene3D" id="1.10.287.70">
    <property type="match status" value="1"/>
</dbReference>
<feature type="transmembrane region" description="Helical" evidence="6">
    <location>
        <begin position="123"/>
        <end position="142"/>
    </location>
</feature>
<evidence type="ECO:0000313" key="8">
    <source>
        <dbReference type="EMBL" id="GMI01122.1"/>
    </source>
</evidence>
<accession>A0A9W7C374</accession>
<feature type="compositionally biased region" description="Gly residues" evidence="5">
    <location>
        <begin position="1385"/>
        <end position="1394"/>
    </location>
</feature>
<evidence type="ECO:0000256" key="3">
    <source>
        <dbReference type="ARBA" id="ARBA00022989"/>
    </source>
</evidence>
<keyword evidence="9" id="KW-1185">Reference proteome</keyword>
<dbReference type="OrthoDB" id="444119at2759"/>
<dbReference type="EMBL" id="BRXW01000031">
    <property type="protein sequence ID" value="GMI01122.1"/>
    <property type="molecule type" value="Genomic_DNA"/>
</dbReference>
<organism evidence="8 9">
    <name type="scientific">Triparma laevis f. longispina</name>
    <dbReference type="NCBI Taxonomy" id="1714387"/>
    <lineage>
        <taxon>Eukaryota</taxon>
        <taxon>Sar</taxon>
        <taxon>Stramenopiles</taxon>
        <taxon>Ochrophyta</taxon>
        <taxon>Bolidophyceae</taxon>
        <taxon>Parmales</taxon>
        <taxon>Triparmaceae</taxon>
        <taxon>Triparma</taxon>
    </lineage>
</organism>
<feature type="domain" description="Polycystin cation channel PKD1/PKD2" evidence="7">
    <location>
        <begin position="886"/>
        <end position="1132"/>
    </location>
</feature>
<dbReference type="InterPro" id="IPR051223">
    <property type="entry name" value="Polycystin"/>
</dbReference>
<dbReference type="Gene3D" id="3.30.300.320">
    <property type="match status" value="1"/>
</dbReference>
<dbReference type="PANTHER" id="PTHR10877:SF183">
    <property type="entry name" value="AT14535P-RELATED"/>
    <property type="match status" value="1"/>
</dbReference>
<keyword evidence="4 6" id="KW-0472">Membrane</keyword>
<proteinExistence type="predicted"/>
<evidence type="ECO:0000256" key="4">
    <source>
        <dbReference type="ARBA" id="ARBA00023136"/>
    </source>
</evidence>
<feature type="transmembrane region" description="Helical" evidence="6">
    <location>
        <begin position="1038"/>
        <end position="1058"/>
    </location>
</feature>
<dbReference type="Pfam" id="PF08016">
    <property type="entry name" value="PKD_channel"/>
    <property type="match status" value="1"/>
</dbReference>